<feature type="transmembrane region" description="Helical" evidence="1">
    <location>
        <begin position="198"/>
        <end position="219"/>
    </location>
</feature>
<feature type="domain" description="DUF2070" evidence="2">
    <location>
        <begin position="9"/>
        <end position="613"/>
    </location>
</feature>
<dbReference type="InterPro" id="IPR019204">
    <property type="entry name" value="DUF2070_membrane"/>
</dbReference>
<dbReference type="EMBL" id="JAOPKD010000020">
    <property type="protein sequence ID" value="MCU4728122.1"/>
    <property type="molecule type" value="Genomic_DNA"/>
</dbReference>
<dbReference type="Pfam" id="PF09843">
    <property type="entry name" value="DUF2070"/>
    <property type="match status" value="1"/>
</dbReference>
<dbReference type="Proteomes" id="UP001208186">
    <property type="component" value="Unassembled WGS sequence"/>
</dbReference>
<evidence type="ECO:0000313" key="3">
    <source>
        <dbReference type="EMBL" id="MCU4719106.1"/>
    </source>
</evidence>
<evidence type="ECO:0000313" key="6">
    <source>
        <dbReference type="Proteomes" id="UP001209746"/>
    </source>
</evidence>
<dbReference type="AlphaFoldDB" id="A0AAE3ID58"/>
<keyword evidence="5" id="KW-1185">Reference proteome</keyword>
<protein>
    <submittedName>
        <fullName evidence="4">DUF2070 family protein</fullName>
    </submittedName>
</protein>
<evidence type="ECO:0000256" key="1">
    <source>
        <dbReference type="SAM" id="Phobius"/>
    </source>
</evidence>
<feature type="transmembrane region" description="Helical" evidence="1">
    <location>
        <begin position="598"/>
        <end position="620"/>
    </location>
</feature>
<dbReference type="EMBL" id="JAOPKC010000020">
    <property type="protein sequence ID" value="MCU4719106.1"/>
    <property type="molecule type" value="Genomic_DNA"/>
</dbReference>
<feature type="transmembrane region" description="Helical" evidence="1">
    <location>
        <begin position="142"/>
        <end position="163"/>
    </location>
</feature>
<gene>
    <name evidence="4" type="ORF">OB914_14280</name>
    <name evidence="3" type="ORF">OB916_13720</name>
</gene>
<reference evidence="4" key="1">
    <citation type="submission" date="2023-02" db="EMBL/GenBank/DDBJ databases">
        <title>Enrichment on poylsaccharides allowed isolation of novel metabolic and taxonomic groups of Haloarchaea.</title>
        <authorList>
            <person name="Sorokin D.Y."/>
            <person name="Elcheninov A.G."/>
            <person name="Khizhniak T.V."/>
            <person name="Kolganova T.V."/>
            <person name="Kublanov I.V."/>
        </authorList>
    </citation>
    <scope>NUCLEOTIDE SEQUENCE</scope>
    <source>
        <strain evidence="3 5">HArc-curdl5-1</strain>
        <strain evidence="4">HArc-curdl7</strain>
    </source>
</reference>
<proteinExistence type="predicted"/>
<feature type="transmembrane region" description="Helical" evidence="1">
    <location>
        <begin position="52"/>
        <end position="71"/>
    </location>
</feature>
<feature type="transmembrane region" description="Helical" evidence="1">
    <location>
        <begin position="226"/>
        <end position="243"/>
    </location>
</feature>
<keyword evidence="1" id="KW-0472">Membrane</keyword>
<name>A0AAE3ID58_9EURY</name>
<feature type="transmembrane region" description="Helical" evidence="1">
    <location>
        <begin position="83"/>
        <end position="108"/>
    </location>
</feature>
<comment type="caution">
    <text evidence="4">The sequence shown here is derived from an EMBL/GenBank/DDBJ whole genome shotgun (WGS) entry which is preliminary data.</text>
</comment>
<evidence type="ECO:0000313" key="5">
    <source>
        <dbReference type="Proteomes" id="UP001208186"/>
    </source>
</evidence>
<keyword evidence="1" id="KW-0812">Transmembrane</keyword>
<keyword evidence="1" id="KW-1133">Transmembrane helix</keyword>
<evidence type="ECO:0000313" key="4">
    <source>
        <dbReference type="EMBL" id="MCU4728122.1"/>
    </source>
</evidence>
<feature type="transmembrane region" description="Helical" evidence="1">
    <location>
        <begin position="21"/>
        <end position="40"/>
    </location>
</feature>
<evidence type="ECO:0000259" key="2">
    <source>
        <dbReference type="Pfam" id="PF09843"/>
    </source>
</evidence>
<dbReference type="RefSeq" id="WP_315909856.1">
    <property type="nucleotide sequence ID" value="NZ_JAOPKC010000020.1"/>
</dbReference>
<accession>A0AAE3ID58</accession>
<sequence>MTATQGNLAALSRFVFRTPRWYTTLTFALAIAAVSGVAAFDSAFVLDDAWQGVFFVGLPTVVASLLTAPLDRRLGGRLTYSHASLLALFSELLVIGVLTAAAVVALLTPLGQPFVFDALLLALAAIFAVRLLVVLAVSRHRLALAALPASIQTVVAAALLVIYTGTLRSVEAGGPLIDRLFSRANQADLPIVFHPQDLLLLALMCLVYAGAVWLFLVVIDRPWRRSLGVSALGFVSGFMGHLAEGTRELENFFEEIGETAVVPVSVLSFRRLGTTDERTEKARFVLPMIHPGPMGDIGGGNLPVRIDEHTDGLAFPPHATAGHDFNLVTEREVGTLVDAAERARERIEYSPTATPGSRLDAGEATLTGHGFDSGAFVAGTFAPGYADDVEFGVGLSAMAAARDGHFEDVMLADAHNCNDGLTGPDLGHVVPGSKRAFDLIDGTERLAARLADAPESSLELGTAHDPTPWGLEDGIGSLGIRVALLRVDDHTTGYVLIDGNNMVPGLRQRILESVDGVDLLEVLTTDTHAVNTIDAENPVGGSIPEDELVALIDDLLERARDDIEPVEAGMATERAEVTVFGNDRTEMLASTANAVVSLGAPLAGAFIVAVLAISVLLFFLA</sequence>
<feature type="transmembrane region" description="Helical" evidence="1">
    <location>
        <begin position="114"/>
        <end position="135"/>
    </location>
</feature>
<dbReference type="Proteomes" id="UP001209746">
    <property type="component" value="Unassembled WGS sequence"/>
</dbReference>
<organism evidence="4 6">
    <name type="scientific">Halapricum hydrolyticum</name>
    <dbReference type="NCBI Taxonomy" id="2979991"/>
    <lineage>
        <taxon>Archaea</taxon>
        <taxon>Methanobacteriati</taxon>
        <taxon>Methanobacteriota</taxon>
        <taxon>Stenosarchaea group</taxon>
        <taxon>Halobacteria</taxon>
        <taxon>Halobacteriales</taxon>
        <taxon>Haloarculaceae</taxon>
        <taxon>Halapricum</taxon>
    </lineage>
</organism>